<evidence type="ECO:0000313" key="3">
    <source>
        <dbReference type="Proteomes" id="UP000015105"/>
    </source>
</evidence>
<sequence>RNPTVVVHTALQAPRTRSSGERTRRGIVSMAGEEQTVLVRCADLAKFAVPASVARRAGSVAAALEAGQSVVELPRGVSGKGLATAVAYYQARAEAEARGADGGEFDGEFVRGLTHDAAIDLIYAAHHLGDEALFNLFAGYRAN</sequence>
<dbReference type="AlphaFoldDB" id="A0A453KPT5"/>
<dbReference type="EnsemblPlants" id="AET5Gv20474200.1">
    <property type="protein sequence ID" value="AET5Gv20474200.1"/>
    <property type="gene ID" value="AET5Gv20474200"/>
</dbReference>
<reference evidence="2" key="3">
    <citation type="journal article" date="2017" name="Nature">
        <title>Genome sequence of the progenitor of the wheat D genome Aegilops tauschii.</title>
        <authorList>
            <person name="Luo M.C."/>
            <person name="Gu Y.Q."/>
            <person name="Puiu D."/>
            <person name="Wang H."/>
            <person name="Twardziok S.O."/>
            <person name="Deal K.R."/>
            <person name="Huo N."/>
            <person name="Zhu T."/>
            <person name="Wang L."/>
            <person name="Wang Y."/>
            <person name="McGuire P.E."/>
            <person name="Liu S."/>
            <person name="Long H."/>
            <person name="Ramasamy R.K."/>
            <person name="Rodriguez J.C."/>
            <person name="Van S.L."/>
            <person name="Yuan L."/>
            <person name="Wang Z."/>
            <person name="Xia Z."/>
            <person name="Xiao L."/>
            <person name="Anderson O.D."/>
            <person name="Ouyang S."/>
            <person name="Liang Y."/>
            <person name="Zimin A.V."/>
            <person name="Pertea G."/>
            <person name="Qi P."/>
            <person name="Bennetzen J.L."/>
            <person name="Dai X."/>
            <person name="Dawson M.W."/>
            <person name="Muller H.G."/>
            <person name="Kugler K."/>
            <person name="Rivarola-Duarte L."/>
            <person name="Spannagl M."/>
            <person name="Mayer K.F.X."/>
            <person name="Lu F.H."/>
            <person name="Bevan M.W."/>
            <person name="Leroy P."/>
            <person name="Li P."/>
            <person name="You F.M."/>
            <person name="Sun Q."/>
            <person name="Liu Z."/>
            <person name="Lyons E."/>
            <person name="Wicker T."/>
            <person name="Salzberg S.L."/>
            <person name="Devos K.M."/>
            <person name="Dvorak J."/>
        </authorList>
    </citation>
    <scope>NUCLEOTIDE SEQUENCE [LARGE SCALE GENOMIC DNA]</scope>
    <source>
        <strain evidence="2">cv. AL8/78</strain>
    </source>
</reference>
<reference evidence="3" key="1">
    <citation type="journal article" date="2014" name="Science">
        <title>Ancient hybridizations among the ancestral genomes of bread wheat.</title>
        <authorList>
            <consortium name="International Wheat Genome Sequencing Consortium,"/>
            <person name="Marcussen T."/>
            <person name="Sandve S.R."/>
            <person name="Heier L."/>
            <person name="Spannagl M."/>
            <person name="Pfeifer M."/>
            <person name="Jakobsen K.S."/>
            <person name="Wulff B.B."/>
            <person name="Steuernagel B."/>
            <person name="Mayer K.F."/>
            <person name="Olsen O.A."/>
        </authorList>
    </citation>
    <scope>NUCLEOTIDE SEQUENCE [LARGE SCALE GENOMIC DNA]</scope>
    <source>
        <strain evidence="3">cv. AL8/78</strain>
    </source>
</reference>
<comment type="pathway">
    <text evidence="1">Protein modification; protein ubiquitination.</text>
</comment>
<reference evidence="2" key="4">
    <citation type="submission" date="2019-03" db="UniProtKB">
        <authorList>
            <consortium name="EnsemblPlants"/>
        </authorList>
    </citation>
    <scope>IDENTIFICATION</scope>
</reference>
<dbReference type="Gramene" id="AET5Gv20474200.1">
    <property type="protein sequence ID" value="AET5Gv20474200.1"/>
    <property type="gene ID" value="AET5Gv20474200"/>
</dbReference>
<evidence type="ECO:0000313" key="2">
    <source>
        <dbReference type="EnsemblPlants" id="AET5Gv20474200.1"/>
    </source>
</evidence>
<accession>A0A453KPT5</accession>
<dbReference type="InterPro" id="IPR011333">
    <property type="entry name" value="SKP1/BTB/POZ_sf"/>
</dbReference>
<dbReference type="Gene3D" id="3.30.710.10">
    <property type="entry name" value="Potassium Channel Kv1.1, Chain A"/>
    <property type="match status" value="1"/>
</dbReference>
<evidence type="ECO:0000256" key="1">
    <source>
        <dbReference type="ARBA" id="ARBA00004906"/>
    </source>
</evidence>
<proteinExistence type="predicted"/>
<protein>
    <submittedName>
        <fullName evidence="2">Uncharacterized protein</fullName>
    </submittedName>
</protein>
<organism evidence="2 3">
    <name type="scientific">Aegilops tauschii subsp. strangulata</name>
    <name type="common">Goatgrass</name>
    <dbReference type="NCBI Taxonomy" id="200361"/>
    <lineage>
        <taxon>Eukaryota</taxon>
        <taxon>Viridiplantae</taxon>
        <taxon>Streptophyta</taxon>
        <taxon>Embryophyta</taxon>
        <taxon>Tracheophyta</taxon>
        <taxon>Spermatophyta</taxon>
        <taxon>Magnoliopsida</taxon>
        <taxon>Liliopsida</taxon>
        <taxon>Poales</taxon>
        <taxon>Poaceae</taxon>
        <taxon>BOP clade</taxon>
        <taxon>Pooideae</taxon>
        <taxon>Triticodae</taxon>
        <taxon>Triticeae</taxon>
        <taxon>Triticinae</taxon>
        <taxon>Aegilops</taxon>
    </lineage>
</organism>
<name>A0A453KPT5_AEGTS</name>
<keyword evidence="3" id="KW-1185">Reference proteome</keyword>
<reference evidence="2" key="5">
    <citation type="journal article" date="2021" name="G3 (Bethesda)">
        <title>Aegilops tauschii genome assembly Aet v5.0 features greater sequence contiguity and improved annotation.</title>
        <authorList>
            <person name="Wang L."/>
            <person name="Zhu T."/>
            <person name="Rodriguez J.C."/>
            <person name="Deal K.R."/>
            <person name="Dubcovsky J."/>
            <person name="McGuire P.E."/>
            <person name="Lux T."/>
            <person name="Spannagl M."/>
            <person name="Mayer K.F.X."/>
            <person name="Baldrich P."/>
            <person name="Meyers B.C."/>
            <person name="Huo N."/>
            <person name="Gu Y.Q."/>
            <person name="Zhou H."/>
            <person name="Devos K.M."/>
            <person name="Bennetzen J.L."/>
            <person name="Unver T."/>
            <person name="Budak H."/>
            <person name="Gulick P.J."/>
            <person name="Galiba G."/>
            <person name="Kalapos B."/>
            <person name="Nelson D.R."/>
            <person name="Li P."/>
            <person name="You F.M."/>
            <person name="Luo M.C."/>
            <person name="Dvorak J."/>
        </authorList>
    </citation>
    <scope>NUCLEOTIDE SEQUENCE [LARGE SCALE GENOMIC DNA]</scope>
    <source>
        <strain evidence="2">cv. AL8/78</strain>
    </source>
</reference>
<reference evidence="3" key="2">
    <citation type="journal article" date="2017" name="Nat. Plants">
        <title>The Aegilops tauschii genome reveals multiple impacts of transposons.</title>
        <authorList>
            <person name="Zhao G."/>
            <person name="Zou C."/>
            <person name="Li K."/>
            <person name="Wang K."/>
            <person name="Li T."/>
            <person name="Gao L."/>
            <person name="Zhang X."/>
            <person name="Wang H."/>
            <person name="Yang Z."/>
            <person name="Liu X."/>
            <person name="Jiang W."/>
            <person name="Mao L."/>
            <person name="Kong X."/>
            <person name="Jiao Y."/>
            <person name="Jia J."/>
        </authorList>
    </citation>
    <scope>NUCLEOTIDE SEQUENCE [LARGE SCALE GENOMIC DNA]</scope>
    <source>
        <strain evidence="3">cv. AL8/78</strain>
    </source>
</reference>
<dbReference type="Proteomes" id="UP000015105">
    <property type="component" value="Chromosome 5D"/>
</dbReference>
<dbReference type="STRING" id="200361.A0A453KPT5"/>